<keyword evidence="1" id="KW-0732">Signal</keyword>
<evidence type="ECO:0000256" key="1">
    <source>
        <dbReference type="SAM" id="SignalP"/>
    </source>
</evidence>
<dbReference type="AlphaFoldDB" id="A0A2M4B2S2"/>
<evidence type="ECO:0000313" key="2">
    <source>
        <dbReference type="EMBL" id="MBW47349.1"/>
    </source>
</evidence>
<organism evidence="2">
    <name type="scientific">Anopheles triannulatus</name>
    <dbReference type="NCBI Taxonomy" id="58253"/>
    <lineage>
        <taxon>Eukaryota</taxon>
        <taxon>Metazoa</taxon>
        <taxon>Ecdysozoa</taxon>
        <taxon>Arthropoda</taxon>
        <taxon>Hexapoda</taxon>
        <taxon>Insecta</taxon>
        <taxon>Pterygota</taxon>
        <taxon>Neoptera</taxon>
        <taxon>Endopterygota</taxon>
        <taxon>Diptera</taxon>
        <taxon>Nematocera</taxon>
        <taxon>Culicoidea</taxon>
        <taxon>Culicidae</taxon>
        <taxon>Anophelinae</taxon>
        <taxon>Anopheles</taxon>
    </lineage>
</organism>
<protein>
    <submittedName>
        <fullName evidence="2">Putative secreted protein</fullName>
    </submittedName>
</protein>
<dbReference type="EMBL" id="GGFK01014028">
    <property type="protein sequence ID" value="MBW47349.1"/>
    <property type="molecule type" value="Transcribed_RNA"/>
</dbReference>
<feature type="signal peptide" evidence="1">
    <location>
        <begin position="1"/>
        <end position="27"/>
    </location>
</feature>
<sequence>MVQHNHSDHRWQALFDFFFFLISISCSEVTTKQMSVRNIRPPSAVRRLQLNSSRTGGAGMISKQKGEVGRGGGIHFFIQYRTNSNNFA</sequence>
<feature type="chain" id="PRO_5014811511" evidence="1">
    <location>
        <begin position="28"/>
        <end position="88"/>
    </location>
</feature>
<reference evidence="2" key="1">
    <citation type="submission" date="2018-01" db="EMBL/GenBank/DDBJ databases">
        <title>An insight into the sialome of Amazonian anophelines.</title>
        <authorList>
            <person name="Ribeiro J.M."/>
            <person name="Scarpassa V."/>
            <person name="Calvo E."/>
        </authorList>
    </citation>
    <scope>NUCLEOTIDE SEQUENCE</scope>
    <source>
        <tissue evidence="2">Salivary glands</tissue>
    </source>
</reference>
<name>A0A2M4B2S2_9DIPT</name>
<proteinExistence type="predicted"/>
<accession>A0A2M4B2S2</accession>